<protein>
    <submittedName>
        <fullName evidence="1">Uncharacterized protein</fullName>
    </submittedName>
</protein>
<dbReference type="Proteomes" id="UP000664032">
    <property type="component" value="Unassembled WGS sequence"/>
</dbReference>
<sequence length="93" mass="10316">MFRQFLALAAFCIVTTNSLATPIIPNGITLAEYTKLFALCENGGSETYVGVRFGDDYYTTFDYNACYPYKINGKVASQAVFCKASTCYNNPYV</sequence>
<comment type="caution">
    <text evidence="1">The sequence shown here is derived from an EMBL/GenBank/DDBJ whole genome shotgun (WGS) entry which is preliminary data.</text>
</comment>
<reference evidence="1" key="1">
    <citation type="submission" date="2021-10" db="EMBL/GenBank/DDBJ databases">
        <title>Psilocybe cubensis genome.</title>
        <authorList>
            <person name="Mckernan K.J."/>
            <person name="Crawford S."/>
            <person name="Trippe A."/>
            <person name="Kane L.T."/>
            <person name="Mclaughlin S."/>
        </authorList>
    </citation>
    <scope>NUCLEOTIDE SEQUENCE</scope>
    <source>
        <strain evidence="1">MGC-MH-2018</strain>
    </source>
</reference>
<organism evidence="1 2">
    <name type="scientific">Psilocybe cubensis</name>
    <name type="common">Psychedelic mushroom</name>
    <name type="synonym">Stropharia cubensis</name>
    <dbReference type="NCBI Taxonomy" id="181762"/>
    <lineage>
        <taxon>Eukaryota</taxon>
        <taxon>Fungi</taxon>
        <taxon>Dikarya</taxon>
        <taxon>Basidiomycota</taxon>
        <taxon>Agaricomycotina</taxon>
        <taxon>Agaricomycetes</taxon>
        <taxon>Agaricomycetidae</taxon>
        <taxon>Agaricales</taxon>
        <taxon>Agaricineae</taxon>
        <taxon>Strophariaceae</taxon>
        <taxon>Psilocybe</taxon>
    </lineage>
</organism>
<proteinExistence type="predicted"/>
<evidence type="ECO:0000313" key="1">
    <source>
        <dbReference type="EMBL" id="KAH9480034.1"/>
    </source>
</evidence>
<dbReference type="EMBL" id="JAFIQS020000006">
    <property type="protein sequence ID" value="KAH9480034.1"/>
    <property type="molecule type" value="Genomic_DNA"/>
</dbReference>
<keyword evidence="2" id="KW-1185">Reference proteome</keyword>
<name>A0ACB8GYD4_PSICU</name>
<gene>
    <name evidence="1" type="ORF">JR316_0006631</name>
</gene>
<evidence type="ECO:0000313" key="2">
    <source>
        <dbReference type="Proteomes" id="UP000664032"/>
    </source>
</evidence>
<accession>A0ACB8GYD4</accession>